<protein>
    <submittedName>
        <fullName evidence="2">Uncharacterized protein</fullName>
    </submittedName>
</protein>
<name>A0A197JJH2_9FUNG</name>
<organism evidence="2 3">
    <name type="scientific">Linnemannia elongata AG-77</name>
    <dbReference type="NCBI Taxonomy" id="1314771"/>
    <lineage>
        <taxon>Eukaryota</taxon>
        <taxon>Fungi</taxon>
        <taxon>Fungi incertae sedis</taxon>
        <taxon>Mucoromycota</taxon>
        <taxon>Mortierellomycotina</taxon>
        <taxon>Mortierellomycetes</taxon>
        <taxon>Mortierellales</taxon>
        <taxon>Mortierellaceae</taxon>
        <taxon>Linnemannia</taxon>
    </lineage>
</organism>
<reference evidence="2 3" key="1">
    <citation type="submission" date="2016-05" db="EMBL/GenBank/DDBJ databases">
        <title>Genome sequencing reveals origins of a unique bacterial endosymbiosis in the earliest lineages of terrestrial Fungi.</title>
        <authorList>
            <consortium name="DOE Joint Genome Institute"/>
            <person name="Uehling J."/>
            <person name="Gryganskyi A."/>
            <person name="Hameed K."/>
            <person name="Tschaplinski T."/>
            <person name="Misztal P."/>
            <person name="Wu S."/>
            <person name="Desiro A."/>
            <person name="Vande Pol N."/>
            <person name="Du Z.-Y."/>
            <person name="Zienkiewicz A."/>
            <person name="Zienkiewicz K."/>
            <person name="Morin E."/>
            <person name="Tisserant E."/>
            <person name="Splivallo R."/>
            <person name="Hainaut M."/>
            <person name="Henrissat B."/>
            <person name="Ohm R."/>
            <person name="Kuo A."/>
            <person name="Yan J."/>
            <person name="Lipzen A."/>
            <person name="Nolan M."/>
            <person name="Labutti K."/>
            <person name="Barry K."/>
            <person name="Goldstein A."/>
            <person name="Labbe J."/>
            <person name="Schadt C."/>
            <person name="Tuskan G."/>
            <person name="Grigoriev I."/>
            <person name="Martin F."/>
            <person name="Vilgalys R."/>
            <person name="Bonito G."/>
        </authorList>
    </citation>
    <scope>NUCLEOTIDE SEQUENCE [LARGE SCALE GENOMIC DNA]</scope>
    <source>
        <strain evidence="2 3">AG-77</strain>
    </source>
</reference>
<evidence type="ECO:0000313" key="3">
    <source>
        <dbReference type="Proteomes" id="UP000078512"/>
    </source>
</evidence>
<evidence type="ECO:0000256" key="1">
    <source>
        <dbReference type="SAM" id="MobiDB-lite"/>
    </source>
</evidence>
<accession>A0A197JJH2</accession>
<proteinExistence type="predicted"/>
<dbReference type="Proteomes" id="UP000078512">
    <property type="component" value="Unassembled WGS sequence"/>
</dbReference>
<sequence>MRLPHGAPDVVCLRAGGDPKAPESVLFPIEIKVPLPALAGFLRSENLVVDFMAQEQVGAVRGPARALKQMFGYMYLDGYRYGVLSTYEQTWFLKPIADDLDLDPPSKSDEEMIIADENRPDDKRQQDNSQHKPKKGRFEGSTSSLTTSGTYGALRKNTVRMVSLALA</sequence>
<dbReference type="AlphaFoldDB" id="A0A197JJH2"/>
<gene>
    <name evidence="2" type="ORF">K457DRAFT_129225</name>
</gene>
<dbReference type="EMBL" id="KV442082">
    <property type="protein sequence ID" value="OAQ25123.1"/>
    <property type="molecule type" value="Genomic_DNA"/>
</dbReference>
<feature type="compositionally biased region" description="Low complexity" evidence="1">
    <location>
        <begin position="140"/>
        <end position="149"/>
    </location>
</feature>
<feature type="compositionally biased region" description="Basic and acidic residues" evidence="1">
    <location>
        <begin position="116"/>
        <end position="130"/>
    </location>
</feature>
<dbReference type="OrthoDB" id="2434546at2759"/>
<keyword evidence="3" id="KW-1185">Reference proteome</keyword>
<evidence type="ECO:0000313" key="2">
    <source>
        <dbReference type="EMBL" id="OAQ25123.1"/>
    </source>
</evidence>
<feature type="region of interest" description="Disordered" evidence="1">
    <location>
        <begin position="116"/>
        <end position="149"/>
    </location>
</feature>